<evidence type="ECO:0000256" key="1">
    <source>
        <dbReference type="ARBA" id="ARBA00010462"/>
    </source>
</evidence>
<evidence type="ECO:0000313" key="8">
    <source>
        <dbReference type="EMBL" id="QLH84976.1"/>
    </source>
</evidence>
<dbReference type="NCBIfam" id="NF002222">
    <property type="entry name" value="PRK01115.1-5"/>
    <property type="match status" value="1"/>
</dbReference>
<dbReference type="InterPro" id="IPR046938">
    <property type="entry name" value="DNA_clamp_sf"/>
</dbReference>
<feature type="domain" description="Proliferating cell nuclear antigen PCNA N-terminal" evidence="6">
    <location>
        <begin position="32"/>
        <end position="126"/>
    </location>
</feature>
<feature type="compositionally biased region" description="Polar residues" evidence="5">
    <location>
        <begin position="7"/>
        <end position="20"/>
    </location>
</feature>
<gene>
    <name evidence="4" type="primary">pcn</name>
    <name evidence="8" type="ORF">HZS54_11260</name>
</gene>
<proteinExistence type="inferred from homology"/>
<keyword evidence="2 4" id="KW-0235">DNA replication</keyword>
<dbReference type="AlphaFoldDB" id="A0A7D5TJI6"/>
<evidence type="ECO:0000313" key="9">
    <source>
        <dbReference type="Proteomes" id="UP000509346"/>
    </source>
</evidence>
<dbReference type="Pfam" id="PF02747">
    <property type="entry name" value="PCNA_C"/>
    <property type="match status" value="1"/>
</dbReference>
<comment type="similarity">
    <text evidence="1 4">Belongs to the PCNA family.</text>
</comment>
<dbReference type="PANTHER" id="PTHR11352">
    <property type="entry name" value="PROLIFERATING CELL NUCLEAR ANTIGEN"/>
    <property type="match status" value="1"/>
</dbReference>
<evidence type="ECO:0000256" key="5">
    <source>
        <dbReference type="SAM" id="MobiDB-lite"/>
    </source>
</evidence>
<sequence>MSESEAEATTQSTDTESGSTDLADVSGAPTQFEATIEADSLQGLIDSVDVLVDECKVRLGDDRVGIRAVDPANVGMVDVELEAEAFESYHTTPGLLGLNLERFADVVSLADKGDLVHLNFDPQTRKLHINVGGIEYTLALIDPDSIRQEPDIPDLDLAVEVSVQSGVVDQAVTAADMVSDHIALGTQQDGRINQLVIEAEGDTDDVELVKGEDEEEIIDGTFNGAAHSLFSLDYLKDMNKALPKDGVVTLELGQEFPVKVHFDDEDEQMHTTYMLAPRIQSD</sequence>
<evidence type="ECO:0000256" key="2">
    <source>
        <dbReference type="ARBA" id="ARBA00022705"/>
    </source>
</evidence>
<dbReference type="InterPro" id="IPR022649">
    <property type="entry name" value="Pr_cel_nuc_antig_C"/>
</dbReference>
<keyword evidence="3 4" id="KW-0238">DNA-binding</keyword>
<dbReference type="GO" id="GO:0030337">
    <property type="term" value="F:DNA polymerase processivity factor activity"/>
    <property type="evidence" value="ECO:0007669"/>
    <property type="project" value="UniProtKB-UniRule"/>
</dbReference>
<dbReference type="CDD" id="cd00577">
    <property type="entry name" value="PCNA"/>
    <property type="match status" value="1"/>
</dbReference>
<dbReference type="GO" id="GO:0006272">
    <property type="term" value="P:leading strand elongation"/>
    <property type="evidence" value="ECO:0007669"/>
    <property type="project" value="TreeGrafter"/>
</dbReference>
<dbReference type="Pfam" id="PF00705">
    <property type="entry name" value="PCNA_N"/>
    <property type="match status" value="1"/>
</dbReference>
<name>A0A7D5TJI6_9EURY</name>
<dbReference type="GO" id="GO:0003677">
    <property type="term" value="F:DNA binding"/>
    <property type="evidence" value="ECO:0007669"/>
    <property type="project" value="UniProtKB-UniRule"/>
</dbReference>
<dbReference type="Proteomes" id="UP000509346">
    <property type="component" value="Chromosome"/>
</dbReference>
<keyword evidence="9" id="KW-1185">Reference proteome</keyword>
<evidence type="ECO:0000256" key="4">
    <source>
        <dbReference type="HAMAP-Rule" id="MF_00317"/>
    </source>
</evidence>
<feature type="domain" description="Proliferating cell nuclear antigen PCNA C-terminal" evidence="7">
    <location>
        <begin position="200"/>
        <end position="277"/>
    </location>
</feature>
<evidence type="ECO:0000259" key="6">
    <source>
        <dbReference type="Pfam" id="PF00705"/>
    </source>
</evidence>
<feature type="region of interest" description="Disordered" evidence="5">
    <location>
        <begin position="1"/>
        <end position="25"/>
    </location>
</feature>
<dbReference type="EMBL" id="CP058909">
    <property type="protein sequence ID" value="QLH84976.1"/>
    <property type="molecule type" value="Genomic_DNA"/>
</dbReference>
<organism evidence="8 9">
    <name type="scientific">Halosimplex pelagicum</name>
    <dbReference type="NCBI Taxonomy" id="869886"/>
    <lineage>
        <taxon>Archaea</taxon>
        <taxon>Methanobacteriati</taxon>
        <taxon>Methanobacteriota</taxon>
        <taxon>Stenosarchaea group</taxon>
        <taxon>Halobacteria</taxon>
        <taxon>Halobacteriales</taxon>
        <taxon>Haloarculaceae</taxon>
        <taxon>Halosimplex</taxon>
    </lineage>
</organism>
<comment type="subunit">
    <text evidence="4">Homotrimer. The subunits circularize to form a toroid; DNA passes through its center. Replication factor C (RFC) is required to load the toroid on the DNA.</text>
</comment>
<dbReference type="Gene3D" id="3.70.10.10">
    <property type="match status" value="1"/>
</dbReference>
<dbReference type="GO" id="GO:0006275">
    <property type="term" value="P:regulation of DNA replication"/>
    <property type="evidence" value="ECO:0007669"/>
    <property type="project" value="UniProtKB-UniRule"/>
</dbReference>
<dbReference type="OrthoDB" id="14749at2157"/>
<comment type="function">
    <text evidence="4">Sliding clamp subunit that acts as a moving platform for DNA processing. Responsible for tethering the catalytic subunit of DNA polymerase and other proteins to DNA during high-speed replication.</text>
</comment>
<evidence type="ECO:0000256" key="3">
    <source>
        <dbReference type="ARBA" id="ARBA00023125"/>
    </source>
</evidence>
<dbReference type="InterPro" id="IPR000730">
    <property type="entry name" value="Pr_cel_nuc_antig"/>
</dbReference>
<dbReference type="PANTHER" id="PTHR11352:SF0">
    <property type="entry name" value="PROLIFERATING CELL NUCLEAR ANTIGEN"/>
    <property type="match status" value="1"/>
</dbReference>
<protein>
    <recommendedName>
        <fullName evidence="4">DNA polymerase sliding clamp</fullName>
    </recommendedName>
    <alternativeName>
        <fullName evidence="4">Proliferating cell nuclear antigen homolog</fullName>
        <shortName evidence="4">PCNA</shortName>
    </alternativeName>
</protein>
<dbReference type="SUPFAM" id="SSF55979">
    <property type="entry name" value="DNA clamp"/>
    <property type="match status" value="1"/>
</dbReference>
<dbReference type="KEGG" id="hpel:HZS54_11260"/>
<evidence type="ECO:0000259" key="7">
    <source>
        <dbReference type="Pfam" id="PF02747"/>
    </source>
</evidence>
<accession>A0A7D5TJI6</accession>
<dbReference type="InterPro" id="IPR022648">
    <property type="entry name" value="Pr_cel_nuc_antig_N"/>
</dbReference>
<reference evidence="8 9" key="1">
    <citation type="submission" date="2020-07" db="EMBL/GenBank/DDBJ databases">
        <title>Halosimplex litoreum sp. nov. and Halosimplex rubrum sp. nov., isolated from different salt environments.</title>
        <authorList>
            <person name="Cui H."/>
        </authorList>
    </citation>
    <scope>NUCLEOTIDE SEQUENCE [LARGE SCALE GENOMIC DNA]</scope>
    <source>
        <strain evidence="8 9">R2</strain>
    </source>
</reference>
<dbReference type="HAMAP" id="MF_00317">
    <property type="entry name" value="DNApol_clamp_arch"/>
    <property type="match status" value="1"/>
</dbReference>